<proteinExistence type="predicted"/>
<dbReference type="Gene3D" id="1.10.10.60">
    <property type="entry name" value="Homeodomain-like"/>
    <property type="match status" value="1"/>
</dbReference>
<protein>
    <submittedName>
        <fullName evidence="3">Uncharacterized protein LOC112452303</fullName>
    </submittedName>
</protein>
<accession>A0A6J1PFM4</accession>
<feature type="domain" description="Myb/SANT-like DNA-binding" evidence="1">
    <location>
        <begin position="85"/>
        <end position="174"/>
    </location>
</feature>
<dbReference type="PANTHER" id="PTHR47595:SF1">
    <property type="entry name" value="MYB_SANT-LIKE DNA-BINDING DOMAIN-CONTAINING PROTEIN"/>
    <property type="match status" value="1"/>
</dbReference>
<organism evidence="2 3">
    <name type="scientific">Temnothorax curvispinosus</name>
    <dbReference type="NCBI Taxonomy" id="300111"/>
    <lineage>
        <taxon>Eukaryota</taxon>
        <taxon>Metazoa</taxon>
        <taxon>Ecdysozoa</taxon>
        <taxon>Arthropoda</taxon>
        <taxon>Hexapoda</taxon>
        <taxon>Insecta</taxon>
        <taxon>Pterygota</taxon>
        <taxon>Neoptera</taxon>
        <taxon>Endopterygota</taxon>
        <taxon>Hymenoptera</taxon>
        <taxon>Apocrita</taxon>
        <taxon>Aculeata</taxon>
        <taxon>Formicoidea</taxon>
        <taxon>Formicidae</taxon>
        <taxon>Myrmicinae</taxon>
        <taxon>Temnothorax</taxon>
    </lineage>
</organism>
<evidence type="ECO:0000313" key="2">
    <source>
        <dbReference type="Proteomes" id="UP000504618"/>
    </source>
</evidence>
<dbReference type="OrthoDB" id="7554140at2759"/>
<evidence type="ECO:0000313" key="3">
    <source>
        <dbReference type="RefSeq" id="XP_024868196.1"/>
    </source>
</evidence>
<reference evidence="3" key="1">
    <citation type="submission" date="2025-08" db="UniProtKB">
        <authorList>
            <consortium name="RefSeq"/>
        </authorList>
    </citation>
    <scope>IDENTIFICATION</scope>
    <source>
        <tissue evidence="3">Whole body</tissue>
    </source>
</reference>
<gene>
    <name evidence="3" type="primary">LOC112452303</name>
</gene>
<dbReference type="PANTHER" id="PTHR47595">
    <property type="entry name" value="HEAT SHOCK 70 KDA PROTEIN 14"/>
    <property type="match status" value="1"/>
</dbReference>
<dbReference type="GeneID" id="112452303"/>
<evidence type="ECO:0000259" key="1">
    <source>
        <dbReference type="Pfam" id="PF13837"/>
    </source>
</evidence>
<sequence>MEADHKYCTKNCEREADSVPQNPALYEAQYRYNNVVYNITDTLEIHNKLQMDIEFVQNYLKKNFSQQKVTKVTGSTSDEADKTFVWTRQKTKLLLECYANRKNDFRNPKLRKRTVWEEIKQDFAKKGHCITIDMLDRKMRNMKHTYKTIQDNNKKNTVGHRRILWEWYETMNNIFQEGTEIGHILRENRIECVKREIESINKLTIAIEENNRLQAETNKIFKALIVKLQGNGKG</sequence>
<dbReference type="AlphaFoldDB" id="A0A6J1PFM4"/>
<dbReference type="RefSeq" id="XP_024868196.1">
    <property type="nucleotide sequence ID" value="XM_025012428.1"/>
</dbReference>
<keyword evidence="2" id="KW-1185">Reference proteome</keyword>
<dbReference type="Pfam" id="PF13837">
    <property type="entry name" value="Myb_DNA-bind_4"/>
    <property type="match status" value="1"/>
</dbReference>
<dbReference type="InterPro" id="IPR044822">
    <property type="entry name" value="Myb_DNA-bind_4"/>
</dbReference>
<name>A0A6J1PFM4_9HYME</name>
<dbReference type="Proteomes" id="UP000504618">
    <property type="component" value="Unplaced"/>
</dbReference>